<proteinExistence type="inferred from homology"/>
<dbReference type="Gene3D" id="3.60.10.10">
    <property type="entry name" value="Endonuclease/exonuclease/phosphatase"/>
    <property type="match status" value="1"/>
</dbReference>
<dbReference type="GO" id="GO:0004674">
    <property type="term" value="F:protein serine/threonine kinase activity"/>
    <property type="evidence" value="ECO:0007669"/>
    <property type="project" value="UniProtKB-KW"/>
</dbReference>
<feature type="compositionally biased region" description="Acidic residues" evidence="11">
    <location>
        <begin position="591"/>
        <end position="603"/>
    </location>
</feature>
<feature type="binding site" evidence="10">
    <location>
        <position position="41"/>
    </location>
    <ligand>
        <name>ATP</name>
        <dbReference type="ChEBI" id="CHEBI:30616"/>
    </ligand>
</feature>
<dbReference type="Pfam" id="PF22669">
    <property type="entry name" value="Exo_endo_phos2"/>
    <property type="match status" value="1"/>
</dbReference>
<evidence type="ECO:0000313" key="15">
    <source>
        <dbReference type="Proteomes" id="UP001321749"/>
    </source>
</evidence>
<comment type="catalytic activity">
    <reaction evidence="9">
        <text>L-seryl-[protein] + ATP = O-phospho-L-seryl-[protein] + ADP + H(+)</text>
        <dbReference type="Rhea" id="RHEA:17989"/>
        <dbReference type="Rhea" id="RHEA-COMP:9863"/>
        <dbReference type="Rhea" id="RHEA-COMP:11604"/>
        <dbReference type="ChEBI" id="CHEBI:15378"/>
        <dbReference type="ChEBI" id="CHEBI:29999"/>
        <dbReference type="ChEBI" id="CHEBI:30616"/>
        <dbReference type="ChEBI" id="CHEBI:83421"/>
        <dbReference type="ChEBI" id="CHEBI:456216"/>
        <dbReference type="EC" id="2.7.11.1"/>
    </reaction>
</comment>
<dbReference type="InterPro" id="IPR000719">
    <property type="entry name" value="Prot_kinase_dom"/>
</dbReference>
<evidence type="ECO:0000256" key="11">
    <source>
        <dbReference type="SAM" id="MobiDB-lite"/>
    </source>
</evidence>
<dbReference type="Proteomes" id="UP001321749">
    <property type="component" value="Unassembled WGS sequence"/>
</dbReference>
<evidence type="ECO:0000313" key="14">
    <source>
        <dbReference type="EMBL" id="KAK4466675.1"/>
    </source>
</evidence>
<protein>
    <recommendedName>
        <fullName evidence="2">non-specific serine/threonine protein kinase</fullName>
        <ecNumber evidence="2">2.7.11.1</ecNumber>
    </recommendedName>
</protein>
<evidence type="ECO:0000256" key="7">
    <source>
        <dbReference type="ARBA" id="ARBA00022840"/>
    </source>
</evidence>
<sequence length="860" mass="95976">MTTMDLRVGNKYRIGRKIGSGSFGDIYLGTNIISGEEIAIKLESVKAKHPQLEYEARVYKSLAGGVGIPFVRWFGTECDYNAMVLDLLGPSLEDLFNFCNRKFSLKTVLLLADQLISRIEYIHAKSFIHRDIKPDNFLMGIGKRGNQVNVIDFGLAKKYRDPKTHFHIPYRENKNLTGTARYASINTHLGVEQSRRDDMESLGYVMLYFCRGSLPWQGLKAATKKQKYDRIMEKKMTTPTDVLCRGFPNEFAIYLNYTRSLRFDDKPDYSYLRKIFRDLFVREGFQYDYVFDWTVYKYQKNAQAIQQAAGNQAGQAVADPKDPAQAARKDAQPALPRGTRKQIAGETPDTNRAVGGSDRIWNCQDVMGLAIVLLDGAEEKRLAGEYRDSLSRRGSLQEAAPMSYAFIGPYFLSPYYARFTEALNLASNHVVETSGSHGANRPLPYTLVRAKNVGMTSILLFARDPTSISQIEEAECGFGAADMGNKGAVGLRVTWTSPQQPSRYDTTGAVERPKSTELTFVATHLAAMEWNLKKRNANWRSIVSGLTFSNPRSVLPGVFPANRPGIETPDRSGAGDKAPHPPPSSGSVDSSEAEEEGEEDDEPLLASSSYALESDTQPLTPSQSASLQDISIFKPTSHLFVAGDLNYRISSTTPPPLAQFPSFDPNSPNHHSHFFGRDQLTQERLAGRAFHGMEEAPVTFGPTYKFDILDSPTGAVNEAAVRKGQKINGVPEVPWKFAPHRWPGWCDRVLFTEHEELKVGGYDAFPVLESSDHRPVWLRVSVPIVGGDEMKMRLGLKGAENDPRKKLPVPVDVDAWERRMAARRKEVVVGWSALLWSTKEGAVALATVLVMILGGWWLFR</sequence>
<gene>
    <name evidence="14" type="ORF">QBC42DRAFT_302469</name>
</gene>
<dbReference type="PROSITE" id="PS50011">
    <property type="entry name" value="PROTEIN_KINASE_DOM"/>
    <property type="match status" value="1"/>
</dbReference>
<dbReference type="FunFam" id="3.30.200.20:FF:000538">
    <property type="entry name" value="Putative Casein kinase I"/>
    <property type="match status" value="1"/>
</dbReference>
<keyword evidence="15" id="KW-1185">Reference proteome</keyword>
<dbReference type="InterPro" id="IPR036691">
    <property type="entry name" value="Endo/exonu/phosph_ase_sf"/>
</dbReference>
<evidence type="ECO:0000256" key="10">
    <source>
        <dbReference type="PROSITE-ProRule" id="PRU10141"/>
    </source>
</evidence>
<comment type="catalytic activity">
    <reaction evidence="8">
        <text>L-threonyl-[protein] + ATP = O-phospho-L-threonyl-[protein] + ADP + H(+)</text>
        <dbReference type="Rhea" id="RHEA:46608"/>
        <dbReference type="Rhea" id="RHEA-COMP:11060"/>
        <dbReference type="Rhea" id="RHEA-COMP:11605"/>
        <dbReference type="ChEBI" id="CHEBI:15378"/>
        <dbReference type="ChEBI" id="CHEBI:30013"/>
        <dbReference type="ChEBI" id="CHEBI:30616"/>
        <dbReference type="ChEBI" id="CHEBI:61977"/>
        <dbReference type="ChEBI" id="CHEBI:456216"/>
        <dbReference type="EC" id="2.7.11.1"/>
    </reaction>
</comment>
<dbReference type="CDD" id="cd14125">
    <property type="entry name" value="STKc_CK1_delta_epsilon"/>
    <property type="match status" value="1"/>
</dbReference>
<dbReference type="GO" id="GO:0005524">
    <property type="term" value="F:ATP binding"/>
    <property type="evidence" value="ECO:0007669"/>
    <property type="project" value="UniProtKB-UniRule"/>
</dbReference>
<dbReference type="EC" id="2.7.11.1" evidence="2"/>
<dbReference type="AlphaFoldDB" id="A0AAV9I0U3"/>
<evidence type="ECO:0000256" key="9">
    <source>
        <dbReference type="ARBA" id="ARBA00048679"/>
    </source>
</evidence>
<dbReference type="GO" id="GO:0046856">
    <property type="term" value="P:phosphatidylinositol dephosphorylation"/>
    <property type="evidence" value="ECO:0007669"/>
    <property type="project" value="InterPro"/>
</dbReference>
<accession>A0AAV9I0U3</accession>
<dbReference type="InterPro" id="IPR011009">
    <property type="entry name" value="Kinase-like_dom_sf"/>
</dbReference>
<reference evidence="14" key="1">
    <citation type="journal article" date="2023" name="Mol. Phylogenet. Evol.">
        <title>Genome-scale phylogeny and comparative genomics of the fungal order Sordariales.</title>
        <authorList>
            <person name="Hensen N."/>
            <person name="Bonometti L."/>
            <person name="Westerberg I."/>
            <person name="Brannstrom I.O."/>
            <person name="Guillou S."/>
            <person name="Cros-Aarteil S."/>
            <person name="Calhoun S."/>
            <person name="Haridas S."/>
            <person name="Kuo A."/>
            <person name="Mondo S."/>
            <person name="Pangilinan J."/>
            <person name="Riley R."/>
            <person name="LaButti K."/>
            <person name="Andreopoulos B."/>
            <person name="Lipzen A."/>
            <person name="Chen C."/>
            <person name="Yan M."/>
            <person name="Daum C."/>
            <person name="Ng V."/>
            <person name="Clum A."/>
            <person name="Steindorff A."/>
            <person name="Ohm R.A."/>
            <person name="Martin F."/>
            <person name="Silar P."/>
            <person name="Natvig D.O."/>
            <person name="Lalanne C."/>
            <person name="Gautier V."/>
            <person name="Ament-Velasquez S.L."/>
            <person name="Kruys A."/>
            <person name="Hutchinson M.I."/>
            <person name="Powell A.J."/>
            <person name="Barry K."/>
            <person name="Miller A.N."/>
            <person name="Grigoriev I.V."/>
            <person name="Debuchy R."/>
            <person name="Gladieux P."/>
            <person name="Hiltunen Thoren M."/>
            <person name="Johannesson H."/>
        </authorList>
    </citation>
    <scope>NUCLEOTIDE SEQUENCE</scope>
    <source>
        <strain evidence="14">PSN324</strain>
    </source>
</reference>
<dbReference type="PROSITE" id="PS00108">
    <property type="entry name" value="PROTEIN_KINASE_ST"/>
    <property type="match status" value="1"/>
</dbReference>
<feature type="compositionally biased region" description="Basic and acidic residues" evidence="11">
    <location>
        <begin position="568"/>
        <end position="579"/>
    </location>
</feature>
<comment type="caution">
    <text evidence="14">The sequence shown here is derived from an EMBL/GenBank/DDBJ whole genome shotgun (WGS) entry which is preliminary data.</text>
</comment>
<dbReference type="InterPro" id="IPR000300">
    <property type="entry name" value="IPPc"/>
</dbReference>
<dbReference type="InterPro" id="IPR017441">
    <property type="entry name" value="Protein_kinase_ATP_BS"/>
</dbReference>
<keyword evidence="6 14" id="KW-0418">Kinase</keyword>
<name>A0AAV9I0U3_9PEZI</name>
<dbReference type="SMART" id="SM00128">
    <property type="entry name" value="IPPc"/>
    <property type="match status" value="1"/>
</dbReference>
<keyword evidence="5 10" id="KW-0547">Nucleotide-binding</keyword>
<feature type="domain" description="Protein kinase" evidence="13">
    <location>
        <begin position="12"/>
        <end position="281"/>
    </location>
</feature>
<dbReference type="FunFam" id="1.10.510.10:FF:000159">
    <property type="entry name" value="Casein kinase I hhp1"/>
    <property type="match status" value="1"/>
</dbReference>
<evidence type="ECO:0000256" key="4">
    <source>
        <dbReference type="ARBA" id="ARBA00022679"/>
    </source>
</evidence>
<evidence type="ECO:0000259" key="13">
    <source>
        <dbReference type="PROSITE" id="PS50011"/>
    </source>
</evidence>
<dbReference type="PROSITE" id="PS00107">
    <property type="entry name" value="PROTEIN_KINASE_ATP"/>
    <property type="match status" value="1"/>
</dbReference>
<keyword evidence="12" id="KW-1133">Transmembrane helix</keyword>
<keyword evidence="7 10" id="KW-0067">ATP-binding</keyword>
<dbReference type="InterPro" id="IPR050235">
    <property type="entry name" value="CK1_Ser-Thr_kinase"/>
</dbReference>
<dbReference type="GO" id="GO:0016791">
    <property type="term" value="F:phosphatase activity"/>
    <property type="evidence" value="ECO:0007669"/>
    <property type="project" value="InterPro"/>
</dbReference>
<dbReference type="SUPFAM" id="SSF56112">
    <property type="entry name" value="Protein kinase-like (PK-like)"/>
    <property type="match status" value="1"/>
</dbReference>
<dbReference type="Pfam" id="PF00069">
    <property type="entry name" value="Pkinase"/>
    <property type="match status" value="1"/>
</dbReference>
<evidence type="ECO:0000256" key="2">
    <source>
        <dbReference type="ARBA" id="ARBA00012513"/>
    </source>
</evidence>
<evidence type="ECO:0000256" key="1">
    <source>
        <dbReference type="ARBA" id="ARBA00005926"/>
    </source>
</evidence>
<organism evidence="14 15">
    <name type="scientific">Cladorrhinum samala</name>
    <dbReference type="NCBI Taxonomy" id="585594"/>
    <lineage>
        <taxon>Eukaryota</taxon>
        <taxon>Fungi</taxon>
        <taxon>Dikarya</taxon>
        <taxon>Ascomycota</taxon>
        <taxon>Pezizomycotina</taxon>
        <taxon>Sordariomycetes</taxon>
        <taxon>Sordariomycetidae</taxon>
        <taxon>Sordariales</taxon>
        <taxon>Podosporaceae</taxon>
        <taxon>Cladorrhinum</taxon>
    </lineage>
</organism>
<keyword evidence="12" id="KW-0472">Membrane</keyword>
<feature type="transmembrane region" description="Helical" evidence="12">
    <location>
        <begin position="841"/>
        <end position="859"/>
    </location>
</feature>
<keyword evidence="3" id="KW-0723">Serine/threonine-protein kinase</keyword>
<evidence type="ECO:0000256" key="12">
    <source>
        <dbReference type="SAM" id="Phobius"/>
    </source>
</evidence>
<dbReference type="Gene3D" id="1.10.510.10">
    <property type="entry name" value="Transferase(Phosphotransferase) domain 1"/>
    <property type="match status" value="1"/>
</dbReference>
<dbReference type="SUPFAM" id="SSF56219">
    <property type="entry name" value="DNase I-like"/>
    <property type="match status" value="1"/>
</dbReference>
<dbReference type="InterPro" id="IPR008271">
    <property type="entry name" value="Ser/Thr_kinase_AS"/>
</dbReference>
<dbReference type="PANTHER" id="PTHR11909">
    <property type="entry name" value="CASEIN KINASE-RELATED"/>
    <property type="match status" value="1"/>
</dbReference>
<feature type="region of interest" description="Disordered" evidence="11">
    <location>
        <begin position="313"/>
        <end position="355"/>
    </location>
</feature>
<dbReference type="EMBL" id="MU864930">
    <property type="protein sequence ID" value="KAK4466675.1"/>
    <property type="molecule type" value="Genomic_DNA"/>
</dbReference>
<evidence type="ECO:0000256" key="5">
    <source>
        <dbReference type="ARBA" id="ARBA00022741"/>
    </source>
</evidence>
<feature type="region of interest" description="Disordered" evidence="11">
    <location>
        <begin position="557"/>
        <end position="603"/>
    </location>
</feature>
<feature type="compositionally biased region" description="Basic and acidic residues" evidence="11">
    <location>
        <begin position="319"/>
        <end position="331"/>
    </location>
</feature>
<evidence type="ECO:0000256" key="3">
    <source>
        <dbReference type="ARBA" id="ARBA00022527"/>
    </source>
</evidence>
<reference evidence="14" key="2">
    <citation type="submission" date="2023-06" db="EMBL/GenBank/DDBJ databases">
        <authorList>
            <consortium name="Lawrence Berkeley National Laboratory"/>
            <person name="Mondo S.J."/>
            <person name="Hensen N."/>
            <person name="Bonometti L."/>
            <person name="Westerberg I."/>
            <person name="Brannstrom I.O."/>
            <person name="Guillou S."/>
            <person name="Cros-Aarteil S."/>
            <person name="Calhoun S."/>
            <person name="Haridas S."/>
            <person name="Kuo A."/>
            <person name="Pangilinan J."/>
            <person name="Riley R."/>
            <person name="Labutti K."/>
            <person name="Andreopoulos B."/>
            <person name="Lipzen A."/>
            <person name="Chen C."/>
            <person name="Yanf M."/>
            <person name="Daum C."/>
            <person name="Ng V."/>
            <person name="Clum A."/>
            <person name="Steindorff A."/>
            <person name="Ohm R."/>
            <person name="Martin F."/>
            <person name="Silar P."/>
            <person name="Natvig D."/>
            <person name="Lalanne C."/>
            <person name="Gautier V."/>
            <person name="Ament-Velasquez S.L."/>
            <person name="Kruys A."/>
            <person name="Hutchinson M.I."/>
            <person name="Powell A.J."/>
            <person name="Barry K."/>
            <person name="Miller A.N."/>
            <person name="Grigoriev I.V."/>
            <person name="Debuchy R."/>
            <person name="Gladieux P."/>
            <person name="Thoren M.H."/>
            <person name="Johannesson H."/>
        </authorList>
    </citation>
    <scope>NUCLEOTIDE SEQUENCE</scope>
    <source>
        <strain evidence="14">PSN324</strain>
    </source>
</reference>
<dbReference type="SMART" id="SM00220">
    <property type="entry name" value="S_TKc"/>
    <property type="match status" value="1"/>
</dbReference>
<evidence type="ECO:0000256" key="6">
    <source>
        <dbReference type="ARBA" id="ARBA00022777"/>
    </source>
</evidence>
<keyword evidence="4" id="KW-0808">Transferase</keyword>
<comment type="similarity">
    <text evidence="1">Belongs to the protein kinase superfamily. CK1 Ser/Thr protein kinase family. Casein kinase I subfamily.</text>
</comment>
<keyword evidence="12" id="KW-0812">Transmembrane</keyword>
<evidence type="ECO:0000256" key="8">
    <source>
        <dbReference type="ARBA" id="ARBA00047899"/>
    </source>
</evidence>